<dbReference type="PANTHER" id="PTHR43081:SF1">
    <property type="entry name" value="ADENYLATE CYCLASE, TERMINAL-DIFFERENTIATION SPECIFIC"/>
    <property type="match status" value="1"/>
</dbReference>
<comment type="similarity">
    <text evidence="1">Belongs to the adenylyl cyclase class-3 family.</text>
</comment>
<dbReference type="Gene3D" id="3.30.70.1230">
    <property type="entry name" value="Nucleotide cyclase"/>
    <property type="match status" value="1"/>
</dbReference>
<dbReference type="EMBL" id="VUJV01000003">
    <property type="protein sequence ID" value="KAA1419334.1"/>
    <property type="molecule type" value="Genomic_DNA"/>
</dbReference>
<dbReference type="CDD" id="cd07302">
    <property type="entry name" value="CHD"/>
    <property type="match status" value="1"/>
</dbReference>
<reference evidence="3 4" key="1">
    <citation type="submission" date="2019-09" db="EMBL/GenBank/DDBJ databases">
        <title>Nocardioides panacisoli sp. nov., isolated from the soil of a ginseng field.</title>
        <authorList>
            <person name="Cho C."/>
        </authorList>
    </citation>
    <scope>NUCLEOTIDE SEQUENCE [LARGE SCALE GENOMIC DNA]</scope>
    <source>
        <strain evidence="3 4">BN130099</strain>
    </source>
</reference>
<sequence>MTRANTMSILFTDLVGSTAMGDRLGDDDAETVRRRFFAIIEEAVEPTGGRIVKTLGDGHMVVFASALDAVGCGIAIQAAVDAHNSEPDAEHIGVRVGINAGDVSVEGEDYFGTPVTIAKRLCDSADGGQILISGLVESLVGTRGGFAFRHVAPLELRGLSRPQAASEVLWRNPETAFTTASTKAARPTTAAGQPRRWGRRRSAVAAVVGLVTAGAIIAAVASKDEDQEPEDKPNPAAPYSGKVLIDVTGTVPSSDRRRVHTFEAYAGDVVHLDLWSRAPGVYLVLELRTESGRLLAFDEGAGDPGISAFELTRNGQYQAVARMFRPAENGPYELRVVRSDGPAAEALGVGYDEFVKPGQTYLQQVRLRKGRSTRVEVLSESVNRADLVLELVDSAGVVVASDDGSGELGDPSIKRFRPAATGSYTVRVRAKTPRDLGAFRVAVITN</sequence>
<dbReference type="Proteomes" id="UP000325003">
    <property type="component" value="Unassembled WGS sequence"/>
</dbReference>
<dbReference type="SUPFAM" id="SSF55073">
    <property type="entry name" value="Nucleotide cyclase"/>
    <property type="match status" value="1"/>
</dbReference>
<dbReference type="GO" id="GO:0009190">
    <property type="term" value="P:cyclic nucleotide biosynthetic process"/>
    <property type="evidence" value="ECO:0007669"/>
    <property type="project" value="InterPro"/>
</dbReference>
<dbReference type="InterPro" id="IPR050697">
    <property type="entry name" value="Adenylyl/Guanylyl_Cyclase_3/4"/>
</dbReference>
<comment type="caution">
    <text evidence="3">The sequence shown here is derived from an EMBL/GenBank/DDBJ whole genome shotgun (WGS) entry which is preliminary data.</text>
</comment>
<dbReference type="GO" id="GO:0004016">
    <property type="term" value="F:adenylate cyclase activity"/>
    <property type="evidence" value="ECO:0007669"/>
    <property type="project" value="UniProtKB-ARBA"/>
</dbReference>
<name>A0A5B1LG50_9ACTN</name>
<dbReference type="InterPro" id="IPR001054">
    <property type="entry name" value="A/G_cyclase"/>
</dbReference>
<evidence type="ECO:0000313" key="3">
    <source>
        <dbReference type="EMBL" id="KAA1419334.1"/>
    </source>
</evidence>
<evidence type="ECO:0000313" key="4">
    <source>
        <dbReference type="Proteomes" id="UP000325003"/>
    </source>
</evidence>
<dbReference type="SMART" id="SM00044">
    <property type="entry name" value="CYCc"/>
    <property type="match status" value="1"/>
</dbReference>
<dbReference type="GO" id="GO:0035556">
    <property type="term" value="P:intracellular signal transduction"/>
    <property type="evidence" value="ECO:0007669"/>
    <property type="project" value="InterPro"/>
</dbReference>
<dbReference type="Pfam" id="PF00211">
    <property type="entry name" value="Guanylate_cyc"/>
    <property type="match status" value="1"/>
</dbReference>
<dbReference type="Gene3D" id="2.60.120.380">
    <property type="match status" value="1"/>
</dbReference>
<accession>A0A5B1LG50</accession>
<protein>
    <submittedName>
        <fullName evidence="3">Adenylate/guanylate cyclase domain-containing protein</fullName>
    </submittedName>
</protein>
<dbReference type="PANTHER" id="PTHR43081">
    <property type="entry name" value="ADENYLATE CYCLASE, TERMINAL-DIFFERENTIATION SPECIFIC-RELATED"/>
    <property type="match status" value="1"/>
</dbReference>
<dbReference type="InterPro" id="IPR029787">
    <property type="entry name" value="Nucleotide_cyclase"/>
</dbReference>
<gene>
    <name evidence="3" type="ORF">F0U44_12905</name>
</gene>
<evidence type="ECO:0000259" key="2">
    <source>
        <dbReference type="PROSITE" id="PS50125"/>
    </source>
</evidence>
<organism evidence="3 4">
    <name type="scientific">Nocardioides humilatus</name>
    <dbReference type="NCBI Taxonomy" id="2607660"/>
    <lineage>
        <taxon>Bacteria</taxon>
        <taxon>Bacillati</taxon>
        <taxon>Actinomycetota</taxon>
        <taxon>Actinomycetes</taxon>
        <taxon>Propionibacteriales</taxon>
        <taxon>Nocardioidaceae</taxon>
        <taxon>Nocardioides</taxon>
    </lineage>
</organism>
<feature type="domain" description="Guanylate cyclase" evidence="2">
    <location>
        <begin position="8"/>
        <end position="122"/>
    </location>
</feature>
<keyword evidence="4" id="KW-1185">Reference proteome</keyword>
<reference evidence="3 4" key="2">
    <citation type="submission" date="2019-09" db="EMBL/GenBank/DDBJ databases">
        <authorList>
            <person name="Jin C."/>
        </authorList>
    </citation>
    <scope>NUCLEOTIDE SEQUENCE [LARGE SCALE GENOMIC DNA]</scope>
    <source>
        <strain evidence="3 4">BN130099</strain>
    </source>
</reference>
<dbReference type="RefSeq" id="WP_149728668.1">
    <property type="nucleotide sequence ID" value="NZ_VUJV01000003.1"/>
</dbReference>
<dbReference type="AlphaFoldDB" id="A0A5B1LG50"/>
<evidence type="ECO:0000256" key="1">
    <source>
        <dbReference type="ARBA" id="ARBA00005381"/>
    </source>
</evidence>
<proteinExistence type="inferred from homology"/>
<dbReference type="PROSITE" id="PS50125">
    <property type="entry name" value="GUANYLATE_CYCLASE_2"/>
    <property type="match status" value="1"/>
</dbReference>